<dbReference type="InterPro" id="IPR036291">
    <property type="entry name" value="NAD(P)-bd_dom_sf"/>
</dbReference>
<sequence length="266" mass="27481">MEGRLAGKVALVTGAGSAGPGWGNGRATAVVFAREGARVFAVDRDAASLARTMELIGEAGGEGRPYECDVTDAAAVATMTEACQAVYGRIDVLVCNVGGSRPGGAADLDERTWDGQLGLNLTSAYLACRSVLPVMREQGGGAIVNIASTSGIRYTGSPQAAYAAAKAGVIQLSRVTAVEHAEHGIRVNTVVPGQLHTPMVEARLAAQRTGGNVGRLLRERLNRIPLGFMGDGRDTAHAALFLASDEARFVTGTEIVVDGGMTARCD</sequence>
<name>A0A7K1KWB1_9ACTN</name>
<comment type="caution">
    <text evidence="3">The sequence shown here is derived from an EMBL/GenBank/DDBJ whole genome shotgun (WGS) entry which is preliminary data.</text>
</comment>
<proteinExistence type="inferred from homology"/>
<keyword evidence="2" id="KW-0560">Oxidoreductase</keyword>
<protein>
    <submittedName>
        <fullName evidence="3">SDR family oxidoreductase</fullName>
    </submittedName>
</protein>
<dbReference type="PANTHER" id="PTHR42760:SF122">
    <property type="entry name" value="NAD(P)-BINDING PROTEIN"/>
    <property type="match status" value="1"/>
</dbReference>
<evidence type="ECO:0000256" key="2">
    <source>
        <dbReference type="ARBA" id="ARBA00023002"/>
    </source>
</evidence>
<dbReference type="PANTHER" id="PTHR42760">
    <property type="entry name" value="SHORT-CHAIN DEHYDROGENASES/REDUCTASES FAMILY MEMBER"/>
    <property type="match status" value="1"/>
</dbReference>
<dbReference type="Gene3D" id="3.40.50.720">
    <property type="entry name" value="NAD(P)-binding Rossmann-like Domain"/>
    <property type="match status" value="1"/>
</dbReference>
<dbReference type="CDD" id="cd05233">
    <property type="entry name" value="SDR_c"/>
    <property type="match status" value="1"/>
</dbReference>
<evidence type="ECO:0000313" key="3">
    <source>
        <dbReference type="EMBL" id="MUN36481.1"/>
    </source>
</evidence>
<dbReference type="SUPFAM" id="SSF51735">
    <property type="entry name" value="NAD(P)-binding Rossmann-fold domains"/>
    <property type="match status" value="1"/>
</dbReference>
<comment type="similarity">
    <text evidence="1">Belongs to the short-chain dehydrogenases/reductases (SDR) family.</text>
</comment>
<reference evidence="3 4" key="1">
    <citation type="submission" date="2019-11" db="EMBL/GenBank/DDBJ databases">
        <authorList>
            <person name="Cao P."/>
        </authorList>
    </citation>
    <scope>NUCLEOTIDE SEQUENCE [LARGE SCALE GENOMIC DNA]</scope>
    <source>
        <strain evidence="3 4">NEAU-AAG5</strain>
    </source>
</reference>
<dbReference type="Pfam" id="PF13561">
    <property type="entry name" value="adh_short_C2"/>
    <property type="match status" value="1"/>
</dbReference>
<dbReference type="AlphaFoldDB" id="A0A7K1KWB1"/>
<dbReference type="GO" id="GO:0016616">
    <property type="term" value="F:oxidoreductase activity, acting on the CH-OH group of donors, NAD or NADP as acceptor"/>
    <property type="evidence" value="ECO:0007669"/>
    <property type="project" value="TreeGrafter"/>
</dbReference>
<dbReference type="InterPro" id="IPR002347">
    <property type="entry name" value="SDR_fam"/>
</dbReference>
<dbReference type="EMBL" id="WOFH01000002">
    <property type="protein sequence ID" value="MUN36481.1"/>
    <property type="molecule type" value="Genomic_DNA"/>
</dbReference>
<dbReference type="PRINTS" id="PR00080">
    <property type="entry name" value="SDRFAMILY"/>
</dbReference>
<dbReference type="GO" id="GO:0048038">
    <property type="term" value="F:quinone binding"/>
    <property type="evidence" value="ECO:0007669"/>
    <property type="project" value="TreeGrafter"/>
</dbReference>
<keyword evidence="4" id="KW-1185">Reference proteome</keyword>
<evidence type="ECO:0000313" key="4">
    <source>
        <dbReference type="Proteomes" id="UP000432015"/>
    </source>
</evidence>
<dbReference type="Proteomes" id="UP000432015">
    <property type="component" value="Unassembled WGS sequence"/>
</dbReference>
<accession>A0A7K1KWB1</accession>
<dbReference type="FunFam" id="3.40.50.720:FF:000084">
    <property type="entry name" value="Short-chain dehydrogenase reductase"/>
    <property type="match status" value="1"/>
</dbReference>
<organism evidence="3 4">
    <name type="scientific">Actinomadura litoris</name>
    <dbReference type="NCBI Taxonomy" id="2678616"/>
    <lineage>
        <taxon>Bacteria</taxon>
        <taxon>Bacillati</taxon>
        <taxon>Actinomycetota</taxon>
        <taxon>Actinomycetes</taxon>
        <taxon>Streptosporangiales</taxon>
        <taxon>Thermomonosporaceae</taxon>
        <taxon>Actinomadura</taxon>
    </lineage>
</organism>
<dbReference type="PRINTS" id="PR00081">
    <property type="entry name" value="GDHRDH"/>
</dbReference>
<gene>
    <name evidence="3" type="ORF">GNZ18_07690</name>
</gene>
<dbReference type="GO" id="GO:0006633">
    <property type="term" value="P:fatty acid biosynthetic process"/>
    <property type="evidence" value="ECO:0007669"/>
    <property type="project" value="TreeGrafter"/>
</dbReference>
<evidence type="ECO:0000256" key="1">
    <source>
        <dbReference type="ARBA" id="ARBA00006484"/>
    </source>
</evidence>